<accession>A0ABQ0SJK3</accession>
<dbReference type="Proteomes" id="UP000319478">
    <property type="component" value="Unassembled WGS sequence"/>
</dbReference>
<protein>
    <submittedName>
        <fullName evidence="1">Uncharacterized protein</fullName>
    </submittedName>
</protein>
<evidence type="ECO:0000313" key="1">
    <source>
        <dbReference type="EMBL" id="GEC64592.1"/>
    </source>
</evidence>
<dbReference type="EMBL" id="BJNN01000127">
    <property type="protein sequence ID" value="GEC64592.1"/>
    <property type="molecule type" value="Genomic_DNA"/>
</dbReference>
<dbReference type="RefSeq" id="WP_048859104.1">
    <property type="nucleotide sequence ID" value="NZ_BJNN01000127.1"/>
</dbReference>
<reference evidence="1 2" key="1">
    <citation type="submission" date="2019-06" db="EMBL/GenBank/DDBJ databases">
        <title>Whole genome shotgun sequence of Komagataeibacter hansenii NBRC 14820.</title>
        <authorList>
            <person name="Hosoyama A."/>
            <person name="Uohara A."/>
            <person name="Ohji S."/>
            <person name="Ichikawa N."/>
        </authorList>
    </citation>
    <scope>NUCLEOTIDE SEQUENCE [LARGE SCALE GENOMIC DNA]</scope>
    <source>
        <strain evidence="1 2">NBRC 14820</strain>
    </source>
</reference>
<organism evidence="1 2">
    <name type="scientific">Novacetimonas hansenii</name>
    <name type="common">Komagataeibacter hansenii</name>
    <dbReference type="NCBI Taxonomy" id="436"/>
    <lineage>
        <taxon>Bacteria</taxon>
        <taxon>Pseudomonadati</taxon>
        <taxon>Pseudomonadota</taxon>
        <taxon>Alphaproteobacteria</taxon>
        <taxon>Acetobacterales</taxon>
        <taxon>Acetobacteraceae</taxon>
        <taxon>Novacetimonas</taxon>
    </lineage>
</organism>
<comment type="caution">
    <text evidence="1">The sequence shown here is derived from an EMBL/GenBank/DDBJ whole genome shotgun (WGS) entry which is preliminary data.</text>
</comment>
<evidence type="ECO:0000313" key="2">
    <source>
        <dbReference type="Proteomes" id="UP000319478"/>
    </source>
</evidence>
<name>A0ABQ0SJK3_NOVHA</name>
<proteinExistence type="predicted"/>
<gene>
    <name evidence="1" type="ORF">GHA01_24410</name>
</gene>
<keyword evidence="2" id="KW-1185">Reference proteome</keyword>
<sequence>MSLKEKLLQAIKLKNYNYEVLKDTIFVNGTVHDASYIPDGDTTFILIREPSTEWYVTYHNNITRLGLWFISMNENIKLHPYEPIFTYQKDDLKIEYFENGNVISCSYDDILPENINDITDEHEFYIKLKD</sequence>